<sequence>MSEHHRPAADTPLIAGTLAVSRRLGQDPYLVLHGGGNTSAKNDRHMWVKASGFDLGHLTKSGLVPVSRAALARMLTEDSVSDTEMIDRYRAALIRPEDPLPTIEALLHHALPSPVVLHTHADAIVALTDTVHGPHVVREALGQNVLVLPYVMPGFRLAKEVLAAWQAYEPGSPAAVVLAHHGLFTTGHDPAEALDHHLELVARAESYIFGATGVLLRSPFAQTRESPSPELDRLREKLHEHATGPLVVAQYHDTEIETFLRRPDVADITQRGPTTLEHVIRTKRVPLLGDDVDAFVANYRAYYDLHRHRTSVPTRMLDPVPRVVLHPRLGLITTGPDAAAVRAVQDIYRHTIRIITAAEALGGYRTMTPAHAFDIEYWELEQRRLRPSAPAS</sequence>
<dbReference type="Gene3D" id="3.40.225.10">
    <property type="entry name" value="Class II aldolase/adducin N-terminal domain"/>
    <property type="match status" value="1"/>
</dbReference>
<dbReference type="EMBL" id="BAABBA010000021">
    <property type="protein sequence ID" value="GAA4289094.1"/>
    <property type="molecule type" value="Genomic_DNA"/>
</dbReference>
<dbReference type="InterPro" id="IPR036409">
    <property type="entry name" value="Aldolase_II/adducin_N_sf"/>
</dbReference>
<comment type="caution">
    <text evidence="2">The sequence shown here is derived from an EMBL/GenBank/DDBJ whole genome shotgun (WGS) entry which is preliminary data.</text>
</comment>
<dbReference type="Pfam" id="PF00596">
    <property type="entry name" value="Aldolase_II"/>
    <property type="match status" value="1"/>
</dbReference>
<evidence type="ECO:0000313" key="2">
    <source>
        <dbReference type="EMBL" id="GAA4289094.1"/>
    </source>
</evidence>
<dbReference type="RefSeq" id="WP_345043945.1">
    <property type="nucleotide sequence ID" value="NZ_BAABBA010000021.1"/>
</dbReference>
<dbReference type="InterPro" id="IPR001303">
    <property type="entry name" value="Aldolase_II/adducin_N"/>
</dbReference>
<gene>
    <name evidence="2" type="ORF">GCM10022262_34550</name>
</gene>
<name>A0ABP8EYM8_9MICO</name>
<protein>
    <submittedName>
        <fullName evidence="2">Class II aldolase/adducin family protein</fullName>
    </submittedName>
</protein>
<dbReference type="SMART" id="SM01007">
    <property type="entry name" value="Aldolase_II"/>
    <property type="match status" value="1"/>
</dbReference>
<accession>A0ABP8EYM8</accession>
<proteinExistence type="predicted"/>
<feature type="domain" description="Class II aldolase/adducin N-terminal" evidence="1">
    <location>
        <begin position="16"/>
        <end position="208"/>
    </location>
</feature>
<dbReference type="SUPFAM" id="SSF53639">
    <property type="entry name" value="AraD/HMP-PK domain-like"/>
    <property type="match status" value="1"/>
</dbReference>
<organism evidence="2 3">
    <name type="scientific">Georgenia daeguensis</name>
    <dbReference type="NCBI Taxonomy" id="908355"/>
    <lineage>
        <taxon>Bacteria</taxon>
        <taxon>Bacillati</taxon>
        <taxon>Actinomycetota</taxon>
        <taxon>Actinomycetes</taxon>
        <taxon>Micrococcales</taxon>
        <taxon>Bogoriellaceae</taxon>
        <taxon>Georgenia</taxon>
    </lineage>
</organism>
<reference evidence="3" key="1">
    <citation type="journal article" date="2019" name="Int. J. Syst. Evol. Microbiol.">
        <title>The Global Catalogue of Microorganisms (GCM) 10K type strain sequencing project: providing services to taxonomists for standard genome sequencing and annotation.</title>
        <authorList>
            <consortium name="The Broad Institute Genomics Platform"/>
            <consortium name="The Broad Institute Genome Sequencing Center for Infectious Disease"/>
            <person name="Wu L."/>
            <person name="Ma J."/>
        </authorList>
    </citation>
    <scope>NUCLEOTIDE SEQUENCE [LARGE SCALE GENOMIC DNA]</scope>
    <source>
        <strain evidence="3">JCM 17459</strain>
    </source>
</reference>
<keyword evidence="3" id="KW-1185">Reference proteome</keyword>
<evidence type="ECO:0000259" key="1">
    <source>
        <dbReference type="SMART" id="SM01007"/>
    </source>
</evidence>
<dbReference type="Proteomes" id="UP001499841">
    <property type="component" value="Unassembled WGS sequence"/>
</dbReference>
<evidence type="ECO:0000313" key="3">
    <source>
        <dbReference type="Proteomes" id="UP001499841"/>
    </source>
</evidence>